<gene>
    <name evidence="8" type="ORF">M8C21_012749</name>
</gene>
<name>A0AAD5GQN2_AMBAR</name>
<dbReference type="InterPro" id="IPR041891">
    <property type="entry name" value="Alpha_CA_prokaryot-like"/>
</dbReference>
<dbReference type="Gene3D" id="3.10.200.10">
    <property type="entry name" value="Alpha carbonic anhydrase"/>
    <property type="match status" value="1"/>
</dbReference>
<dbReference type="CDD" id="cd03124">
    <property type="entry name" value="alpha_CA_prokaryotic_like"/>
    <property type="match status" value="1"/>
</dbReference>
<evidence type="ECO:0000256" key="6">
    <source>
        <dbReference type="RuleBase" id="RU367011"/>
    </source>
</evidence>
<dbReference type="InterPro" id="IPR018338">
    <property type="entry name" value="Carbonic_anhydrase_a-class_CS"/>
</dbReference>
<evidence type="ECO:0000313" key="8">
    <source>
        <dbReference type="EMBL" id="KAI7751782.1"/>
    </source>
</evidence>
<protein>
    <recommendedName>
        <fullName evidence="2 6">Carbonic anhydrase</fullName>
        <ecNumber evidence="2 6">4.2.1.1</ecNumber>
    </recommendedName>
</protein>
<keyword evidence="3 6" id="KW-0479">Metal-binding</keyword>
<proteinExistence type="inferred from homology"/>
<organism evidence="8 9">
    <name type="scientific">Ambrosia artemisiifolia</name>
    <name type="common">Common ragweed</name>
    <dbReference type="NCBI Taxonomy" id="4212"/>
    <lineage>
        <taxon>Eukaryota</taxon>
        <taxon>Viridiplantae</taxon>
        <taxon>Streptophyta</taxon>
        <taxon>Embryophyta</taxon>
        <taxon>Tracheophyta</taxon>
        <taxon>Spermatophyta</taxon>
        <taxon>Magnoliopsida</taxon>
        <taxon>eudicotyledons</taxon>
        <taxon>Gunneridae</taxon>
        <taxon>Pentapetalae</taxon>
        <taxon>asterids</taxon>
        <taxon>campanulids</taxon>
        <taxon>Asterales</taxon>
        <taxon>Asteraceae</taxon>
        <taxon>Asteroideae</taxon>
        <taxon>Heliantheae alliance</taxon>
        <taxon>Heliantheae</taxon>
        <taxon>Ambrosia</taxon>
    </lineage>
</organism>
<dbReference type="SUPFAM" id="SSF51069">
    <property type="entry name" value="Carbonic anhydrase"/>
    <property type="match status" value="1"/>
</dbReference>
<dbReference type="PANTHER" id="PTHR18952:SF201">
    <property type="entry name" value="CARBONIC ANHYDRASE"/>
    <property type="match status" value="1"/>
</dbReference>
<dbReference type="EMBL" id="JAMZMK010005820">
    <property type="protein sequence ID" value="KAI7751782.1"/>
    <property type="molecule type" value="Genomic_DNA"/>
</dbReference>
<comment type="catalytic activity">
    <reaction evidence="6">
        <text>hydrogencarbonate + H(+) = CO2 + H2O</text>
        <dbReference type="Rhea" id="RHEA:10748"/>
        <dbReference type="ChEBI" id="CHEBI:15377"/>
        <dbReference type="ChEBI" id="CHEBI:15378"/>
        <dbReference type="ChEBI" id="CHEBI:16526"/>
        <dbReference type="ChEBI" id="CHEBI:17544"/>
        <dbReference type="EC" id="4.2.1.1"/>
    </reaction>
</comment>
<evidence type="ECO:0000259" key="7">
    <source>
        <dbReference type="PROSITE" id="PS51144"/>
    </source>
</evidence>
<dbReference type="GO" id="GO:0008270">
    <property type="term" value="F:zinc ion binding"/>
    <property type="evidence" value="ECO:0007669"/>
    <property type="project" value="UniProtKB-UniRule"/>
</dbReference>
<comment type="caution">
    <text evidence="8">The sequence shown here is derived from an EMBL/GenBank/DDBJ whole genome shotgun (WGS) entry which is preliminary data.</text>
</comment>
<evidence type="ECO:0000313" key="9">
    <source>
        <dbReference type="Proteomes" id="UP001206925"/>
    </source>
</evidence>
<evidence type="ECO:0000256" key="3">
    <source>
        <dbReference type="ARBA" id="ARBA00022723"/>
    </source>
</evidence>
<dbReference type="PANTHER" id="PTHR18952">
    <property type="entry name" value="CARBONIC ANHYDRASE"/>
    <property type="match status" value="1"/>
</dbReference>
<feature type="non-terminal residue" evidence="8">
    <location>
        <position position="175"/>
    </location>
</feature>
<evidence type="ECO:0000256" key="4">
    <source>
        <dbReference type="ARBA" id="ARBA00022833"/>
    </source>
</evidence>
<dbReference type="AlphaFoldDB" id="A0AAD5GQN2"/>
<reference evidence="8" key="1">
    <citation type="submission" date="2022-06" db="EMBL/GenBank/DDBJ databases">
        <title>Uncovering the hologenomic basis of an extraordinary plant invasion.</title>
        <authorList>
            <person name="Bieker V.C."/>
            <person name="Martin M.D."/>
            <person name="Gilbert T."/>
            <person name="Hodgins K."/>
            <person name="Battlay P."/>
            <person name="Petersen B."/>
            <person name="Wilson J."/>
        </authorList>
    </citation>
    <scope>NUCLEOTIDE SEQUENCE</scope>
    <source>
        <strain evidence="8">AA19_3_7</strain>
        <tissue evidence="8">Leaf</tissue>
    </source>
</reference>
<keyword evidence="9" id="KW-1185">Reference proteome</keyword>
<feature type="domain" description="Alpha-carbonic anhydrase" evidence="7">
    <location>
        <begin position="1"/>
        <end position="175"/>
    </location>
</feature>
<dbReference type="PROSITE" id="PS00162">
    <property type="entry name" value="ALPHA_CA_1"/>
    <property type="match status" value="1"/>
</dbReference>
<dbReference type="InterPro" id="IPR023561">
    <property type="entry name" value="Carbonic_anhydrase_a-class"/>
</dbReference>
<dbReference type="Pfam" id="PF00194">
    <property type="entry name" value="Carb_anhydrase"/>
    <property type="match status" value="1"/>
</dbReference>
<dbReference type="PROSITE" id="PS51144">
    <property type="entry name" value="ALPHA_CA_2"/>
    <property type="match status" value="1"/>
</dbReference>
<dbReference type="EC" id="4.2.1.1" evidence="2 6"/>
<dbReference type="Proteomes" id="UP001206925">
    <property type="component" value="Unassembled WGS sequence"/>
</dbReference>
<keyword evidence="5 6" id="KW-0456">Lyase</keyword>
<dbReference type="InterPro" id="IPR036398">
    <property type="entry name" value="CA_dom_sf"/>
</dbReference>
<comment type="function">
    <text evidence="6">Reversible hydration of carbon dioxide.</text>
</comment>
<dbReference type="GO" id="GO:0004089">
    <property type="term" value="F:carbonate dehydratase activity"/>
    <property type="evidence" value="ECO:0007669"/>
    <property type="project" value="UniProtKB-UniRule"/>
</dbReference>
<dbReference type="InterPro" id="IPR001148">
    <property type="entry name" value="CA_dom"/>
</dbReference>
<sequence length="175" mass="20372">MYGMIFRTSQSTRHYKASGLGYLSRQFIKKRPRRLSPSPQYKQQQQLLLLQYAHRNCVHKRNDLVRIRHDSNGKVKWMGDAGSIIINDTEYALKQAHWHSPSEHTINGIRFDMELHMVHLSVDNKIVVITVLYRIGRPSHFLSKCPRQPGITECGYHVMKFMKEIVTDGLGILDN</sequence>
<comment type="similarity">
    <text evidence="6">Belongs to the alpha-carbonic anhydrase family.</text>
</comment>
<comment type="cofactor">
    <cofactor evidence="1 6">
        <name>Zn(2+)</name>
        <dbReference type="ChEBI" id="CHEBI:29105"/>
    </cofactor>
</comment>
<accession>A0AAD5GQN2</accession>
<evidence type="ECO:0000256" key="1">
    <source>
        <dbReference type="ARBA" id="ARBA00001947"/>
    </source>
</evidence>
<dbReference type="GO" id="GO:0006730">
    <property type="term" value="P:one-carbon metabolic process"/>
    <property type="evidence" value="ECO:0007669"/>
    <property type="project" value="TreeGrafter"/>
</dbReference>
<keyword evidence="4 6" id="KW-0862">Zinc</keyword>
<evidence type="ECO:0000256" key="2">
    <source>
        <dbReference type="ARBA" id="ARBA00012925"/>
    </source>
</evidence>
<evidence type="ECO:0000256" key="5">
    <source>
        <dbReference type="ARBA" id="ARBA00023239"/>
    </source>
</evidence>